<dbReference type="AlphaFoldDB" id="N9VDJ0"/>
<accession>N9VDJ0</accession>
<sequence length="94" mass="10718">MSAEHVEPLARLIEPNGRSRALWISRLSPLALTWATLVVDLTGARLGVLNRSVMKMYSEEQRTGHQRRMSAVVDIFMEDKEKSLRLPTWQGNTI</sequence>
<gene>
    <name evidence="1" type="ORF">G114_03192</name>
</gene>
<dbReference type="EMBL" id="APVG01000005">
    <property type="protein sequence ID" value="ENY73317.1"/>
    <property type="molecule type" value="Genomic_DNA"/>
</dbReference>
<organism evidence="1 2">
    <name type="scientific">Aeromonas diversa CDC 2478-85</name>
    <dbReference type="NCBI Taxonomy" id="1268237"/>
    <lineage>
        <taxon>Bacteria</taxon>
        <taxon>Pseudomonadati</taxon>
        <taxon>Pseudomonadota</taxon>
        <taxon>Gammaproteobacteria</taxon>
        <taxon>Aeromonadales</taxon>
        <taxon>Aeromonadaceae</taxon>
        <taxon>Aeromonas</taxon>
    </lineage>
</organism>
<proteinExistence type="predicted"/>
<protein>
    <submittedName>
        <fullName evidence="1">Uncharacterized protein</fullName>
    </submittedName>
</protein>
<keyword evidence="2" id="KW-1185">Reference proteome</keyword>
<reference evidence="1 2" key="1">
    <citation type="journal article" date="2013" name="Genome Announc.">
        <title>Draft Genome Sequence of the Aeromonas diversa Type Strain.</title>
        <authorList>
            <person name="Farfan M."/>
            <person name="Spataro N."/>
            <person name="Sanglas A."/>
            <person name="Albarral V."/>
            <person name="Loren J.G."/>
            <person name="Bosch E."/>
            <person name="Fuste M.C."/>
        </authorList>
    </citation>
    <scope>NUCLEOTIDE SEQUENCE [LARGE SCALE GENOMIC DNA]</scope>
    <source>
        <strain evidence="1 2">2478-85</strain>
    </source>
</reference>
<dbReference type="Proteomes" id="UP000023775">
    <property type="component" value="Unassembled WGS sequence"/>
</dbReference>
<comment type="caution">
    <text evidence="1">The sequence shown here is derived from an EMBL/GenBank/DDBJ whole genome shotgun (WGS) entry which is preliminary data.</text>
</comment>
<evidence type="ECO:0000313" key="2">
    <source>
        <dbReference type="Proteomes" id="UP000023775"/>
    </source>
</evidence>
<evidence type="ECO:0000313" key="1">
    <source>
        <dbReference type="EMBL" id="ENY73317.1"/>
    </source>
</evidence>
<dbReference type="PATRIC" id="fig|1268237.3.peg.627"/>
<name>N9VDJ0_9GAMM</name>